<accession>A0AA39TKY2</accession>
<evidence type="ECO:0000313" key="2">
    <source>
        <dbReference type="Proteomes" id="UP001168877"/>
    </source>
</evidence>
<protein>
    <submittedName>
        <fullName evidence="1">Uncharacterized protein</fullName>
    </submittedName>
</protein>
<gene>
    <name evidence="1" type="ORF">LWI29_035599</name>
</gene>
<dbReference type="EMBL" id="JAUESC010000002">
    <property type="protein sequence ID" value="KAK0606245.1"/>
    <property type="molecule type" value="Genomic_DNA"/>
</dbReference>
<comment type="caution">
    <text evidence="1">The sequence shown here is derived from an EMBL/GenBank/DDBJ whole genome shotgun (WGS) entry which is preliminary data.</text>
</comment>
<organism evidence="1 2">
    <name type="scientific">Acer saccharum</name>
    <name type="common">Sugar maple</name>
    <dbReference type="NCBI Taxonomy" id="4024"/>
    <lineage>
        <taxon>Eukaryota</taxon>
        <taxon>Viridiplantae</taxon>
        <taxon>Streptophyta</taxon>
        <taxon>Embryophyta</taxon>
        <taxon>Tracheophyta</taxon>
        <taxon>Spermatophyta</taxon>
        <taxon>Magnoliopsida</taxon>
        <taxon>eudicotyledons</taxon>
        <taxon>Gunneridae</taxon>
        <taxon>Pentapetalae</taxon>
        <taxon>rosids</taxon>
        <taxon>malvids</taxon>
        <taxon>Sapindales</taxon>
        <taxon>Sapindaceae</taxon>
        <taxon>Hippocastanoideae</taxon>
        <taxon>Acereae</taxon>
        <taxon>Acer</taxon>
    </lineage>
</organism>
<dbReference type="AlphaFoldDB" id="A0AA39TKY2"/>
<reference evidence="1" key="2">
    <citation type="submission" date="2023-06" db="EMBL/GenBank/DDBJ databases">
        <authorList>
            <person name="Swenson N.G."/>
            <person name="Wegrzyn J.L."/>
            <person name="Mcevoy S.L."/>
        </authorList>
    </citation>
    <scope>NUCLEOTIDE SEQUENCE</scope>
    <source>
        <strain evidence="1">NS2018</strain>
        <tissue evidence="1">Leaf</tissue>
    </source>
</reference>
<keyword evidence="2" id="KW-1185">Reference proteome</keyword>
<evidence type="ECO:0000313" key="1">
    <source>
        <dbReference type="EMBL" id="KAK0606245.1"/>
    </source>
</evidence>
<sequence length="81" mass="9105">MGLFVKAFESFGSSFETQKASIDTDIADMILFTNPDSICVELLTELPNKPKKPADIFPFQQRGKRLCWRRGQAPTTSPLLL</sequence>
<reference evidence="1" key="1">
    <citation type="journal article" date="2022" name="Plant J.">
        <title>Strategies of tolerance reflected in two North American maple genomes.</title>
        <authorList>
            <person name="McEvoy S.L."/>
            <person name="Sezen U.U."/>
            <person name="Trouern-Trend A."/>
            <person name="McMahon S.M."/>
            <person name="Schaberg P.G."/>
            <person name="Yang J."/>
            <person name="Wegrzyn J.L."/>
            <person name="Swenson N.G."/>
        </authorList>
    </citation>
    <scope>NUCLEOTIDE SEQUENCE</scope>
    <source>
        <strain evidence="1">NS2018</strain>
    </source>
</reference>
<name>A0AA39TKY2_ACESA</name>
<proteinExistence type="predicted"/>
<dbReference type="Proteomes" id="UP001168877">
    <property type="component" value="Unassembled WGS sequence"/>
</dbReference>